<protein>
    <submittedName>
        <fullName evidence="1">Uncharacterized protein</fullName>
    </submittedName>
</protein>
<dbReference type="KEGG" id="clc:Calla_2380"/>
<organism evidence="1 2">
    <name type="scientific">Caldicellulosiruptor acetigenus 6A</name>
    <dbReference type="NCBI Taxonomy" id="632516"/>
    <lineage>
        <taxon>Bacteria</taxon>
        <taxon>Bacillati</taxon>
        <taxon>Bacillota</taxon>
        <taxon>Bacillota incertae sedis</taxon>
        <taxon>Caldicellulosiruptorales</taxon>
        <taxon>Caldicellulosiruptoraceae</taxon>
        <taxon>Caldicellulosiruptor</taxon>
    </lineage>
</organism>
<name>G2PY40_9FIRM</name>
<evidence type="ECO:0000313" key="1">
    <source>
        <dbReference type="EMBL" id="AEM74907.1"/>
    </source>
</evidence>
<sequence length="231" mass="27014">MPNIEKTKAHRVRKRMKVAWSATHQEFLLTDGYYFSGLYKELCKRKIEIEEVDHFDRLFEYDVIVFNYPENPFSDDEKEKIREALVQKGKRIIFTAHFKNKDGVSEICNSITREYGIDILPEGIKDEIHHLEDDLFIITTDEVKLYREGVKEVVFPYSAPLEVREETEVVLRARETSLTDSGKKSPVLIAQRKFESGGKLIVCGSCIFWDNFSLFRLDNLQFVVNMFEGVE</sequence>
<proteinExistence type="predicted"/>
<evidence type="ECO:0000313" key="2">
    <source>
        <dbReference type="Proteomes" id="UP000009257"/>
    </source>
</evidence>
<dbReference type="HOGENOM" id="CLU_1266342_0_0_9"/>
<dbReference type="EMBL" id="CP003001">
    <property type="protein sequence ID" value="AEM74907.1"/>
    <property type="molecule type" value="Genomic_DNA"/>
</dbReference>
<dbReference type="AlphaFoldDB" id="G2PY40"/>
<reference evidence="1 2" key="1">
    <citation type="submission" date="2011-08" db="EMBL/GenBank/DDBJ databases">
        <title>Complete sequence of Caldicellulosiruptor lactoaceticus 6A.</title>
        <authorList>
            <consortium name="US DOE Joint Genome Institute"/>
            <person name="Lucas S."/>
            <person name="Han J."/>
            <person name="Lapidus A."/>
            <person name="Cheng J.-F."/>
            <person name="Goodwin L."/>
            <person name="Pitluck S."/>
            <person name="Peters L."/>
            <person name="Davenport K."/>
            <person name="Detter J.C."/>
            <person name="Han C."/>
            <person name="Tapia R."/>
            <person name="Land M."/>
            <person name="Hauser L."/>
            <person name="Kyrpides N."/>
            <person name="Ivanova N."/>
            <person name="Ovchinnikova G."/>
            <person name="Pagani I."/>
            <person name="Blumer-Schuette S.E."/>
            <person name="Kelly R.M."/>
            <person name="Woyke T."/>
        </authorList>
    </citation>
    <scope>NUCLEOTIDE SEQUENCE [LARGE SCALE GENOMIC DNA]</scope>
    <source>
        <strain evidence="1 2">6A</strain>
    </source>
</reference>
<accession>G2PY40</accession>
<gene>
    <name evidence="1" type="ORF">Calla_2380</name>
</gene>
<dbReference type="Proteomes" id="UP000009257">
    <property type="component" value="Chromosome"/>
</dbReference>